<dbReference type="AlphaFoldDB" id="A0A369ZLZ7"/>
<keyword evidence="6 8" id="KW-1133">Transmembrane helix</keyword>
<dbReference type="GO" id="GO:0005886">
    <property type="term" value="C:plasma membrane"/>
    <property type="evidence" value="ECO:0007669"/>
    <property type="project" value="UniProtKB-SubCell"/>
</dbReference>
<dbReference type="NCBIfam" id="NF007299">
    <property type="entry name" value="PRK09777.1"/>
    <property type="match status" value="1"/>
</dbReference>
<evidence type="ECO:0000256" key="3">
    <source>
        <dbReference type="ARBA" id="ARBA00022448"/>
    </source>
</evidence>
<dbReference type="FunFam" id="1.10.3470.10:FF:000001">
    <property type="entry name" value="Vitamin B12 ABC transporter permease BtuC"/>
    <property type="match status" value="1"/>
</dbReference>
<dbReference type="InterPro" id="IPR000522">
    <property type="entry name" value="ABC_transptr_permease_BtuC"/>
</dbReference>
<feature type="transmembrane region" description="Helical" evidence="8">
    <location>
        <begin position="146"/>
        <end position="167"/>
    </location>
</feature>
<keyword evidence="3" id="KW-0813">Transport</keyword>
<keyword evidence="7 8" id="KW-0472">Membrane</keyword>
<evidence type="ECO:0000313" key="10">
    <source>
        <dbReference type="Proteomes" id="UP000253999"/>
    </source>
</evidence>
<evidence type="ECO:0000256" key="5">
    <source>
        <dbReference type="ARBA" id="ARBA00022692"/>
    </source>
</evidence>
<dbReference type="CDD" id="cd06550">
    <property type="entry name" value="TM_ABC_iron-siderophores_like"/>
    <property type="match status" value="1"/>
</dbReference>
<proteinExistence type="inferred from homology"/>
<feature type="transmembrane region" description="Helical" evidence="8">
    <location>
        <begin position="277"/>
        <end position="298"/>
    </location>
</feature>
<feature type="transmembrane region" description="Helical" evidence="8">
    <location>
        <begin position="62"/>
        <end position="80"/>
    </location>
</feature>
<evidence type="ECO:0000256" key="4">
    <source>
        <dbReference type="ARBA" id="ARBA00022475"/>
    </source>
</evidence>
<accession>A0A369ZLZ7</accession>
<dbReference type="RefSeq" id="WP_111312485.1">
    <property type="nucleotide sequence ID" value="NZ_QEQD01000002.1"/>
</dbReference>
<feature type="transmembrane region" description="Helical" evidence="8">
    <location>
        <begin position="304"/>
        <end position="323"/>
    </location>
</feature>
<dbReference type="Proteomes" id="UP000253999">
    <property type="component" value="Unassembled WGS sequence"/>
</dbReference>
<comment type="similarity">
    <text evidence="2">Belongs to the binding-protein-dependent transport system permease family. FecCD subfamily.</text>
</comment>
<keyword evidence="4" id="KW-1003">Cell membrane</keyword>
<evidence type="ECO:0000256" key="7">
    <source>
        <dbReference type="ARBA" id="ARBA00023136"/>
    </source>
</evidence>
<name>A0A369ZLZ7_HAEPH</name>
<evidence type="ECO:0000256" key="1">
    <source>
        <dbReference type="ARBA" id="ARBA00004651"/>
    </source>
</evidence>
<dbReference type="Pfam" id="PF01032">
    <property type="entry name" value="FecCD"/>
    <property type="match status" value="1"/>
</dbReference>
<evidence type="ECO:0000313" key="9">
    <source>
        <dbReference type="EMBL" id="RDF05267.1"/>
    </source>
</evidence>
<keyword evidence="5 8" id="KW-0812">Transmembrane</keyword>
<organism evidence="9 10">
    <name type="scientific">Haemophilus parahaemolyticus</name>
    <dbReference type="NCBI Taxonomy" id="735"/>
    <lineage>
        <taxon>Bacteria</taxon>
        <taxon>Pseudomonadati</taxon>
        <taxon>Pseudomonadota</taxon>
        <taxon>Gammaproteobacteria</taxon>
        <taxon>Pasteurellales</taxon>
        <taxon>Pasteurellaceae</taxon>
        <taxon>Haemophilus</taxon>
    </lineage>
</organism>
<dbReference type="EMBL" id="QEQD01000002">
    <property type="protein sequence ID" value="RDF05267.1"/>
    <property type="molecule type" value="Genomic_DNA"/>
</dbReference>
<feature type="transmembrane region" description="Helical" evidence="8">
    <location>
        <begin position="116"/>
        <end position="139"/>
    </location>
</feature>
<comment type="caution">
    <text evidence="9">The sequence shown here is derived from an EMBL/GenBank/DDBJ whole genome shotgun (WGS) entry which is preliminary data.</text>
</comment>
<gene>
    <name evidence="9" type="primary">fecD</name>
    <name evidence="9" type="ORF">DPV98_02325</name>
</gene>
<protein>
    <submittedName>
        <fullName evidence="9">Iron-dicitrate ABC transporter permease FecD</fullName>
    </submittedName>
</protein>
<feature type="transmembrane region" description="Helical" evidence="8">
    <location>
        <begin position="187"/>
        <end position="210"/>
    </location>
</feature>
<dbReference type="PANTHER" id="PTHR30472">
    <property type="entry name" value="FERRIC ENTEROBACTIN TRANSPORT SYSTEM PERMEASE PROTEIN"/>
    <property type="match status" value="1"/>
</dbReference>
<evidence type="ECO:0000256" key="2">
    <source>
        <dbReference type="ARBA" id="ARBA00007935"/>
    </source>
</evidence>
<dbReference type="GO" id="GO:0033214">
    <property type="term" value="P:siderophore-iron import into cell"/>
    <property type="evidence" value="ECO:0007669"/>
    <property type="project" value="TreeGrafter"/>
</dbReference>
<evidence type="ECO:0000256" key="6">
    <source>
        <dbReference type="ARBA" id="ARBA00022989"/>
    </source>
</evidence>
<dbReference type="InterPro" id="IPR037294">
    <property type="entry name" value="ABC_BtuC-like"/>
</dbReference>
<dbReference type="GO" id="GO:0022857">
    <property type="term" value="F:transmembrane transporter activity"/>
    <property type="evidence" value="ECO:0007669"/>
    <property type="project" value="InterPro"/>
</dbReference>
<evidence type="ECO:0000256" key="8">
    <source>
        <dbReference type="SAM" id="Phobius"/>
    </source>
</evidence>
<dbReference type="Gene3D" id="1.10.3470.10">
    <property type="entry name" value="ABC transporter involved in vitamin B12 uptake, BtuC"/>
    <property type="match status" value="1"/>
</dbReference>
<sequence>MHRLSNGKILLFYGIALLMVAGLFVFSLQAGAYTLSFAEIQAAFHPNDKNYFTLMEYRLPRALLAIVIGGALAMSGVLVQSVVRNPLASPDILGINNAAGLVAVSALIFLPNLAFYWVPVFAFVGGALSFVLLWVVCGFRFRPIKMAIIGVAISALWAAISHYLMLTNPVEINTAMLWLTGSLWGRSWAYANVVLPWLLVLLPMAFFLCRDLDTLGLGENKASTLGVGVNKVQIIVLVLAVALSTTAVAICGSIAFLGLVAPHLARHLVGGRHRNLLPAALFIGAILLQVSDILARVITPPTELPAGVLTAIIGAPYFFYLLMRTK</sequence>
<dbReference type="SUPFAM" id="SSF81345">
    <property type="entry name" value="ABC transporter involved in vitamin B12 uptake, BtuC"/>
    <property type="match status" value="1"/>
</dbReference>
<comment type="subcellular location">
    <subcellularLocation>
        <location evidence="1">Cell membrane</location>
        <topology evidence="1">Multi-pass membrane protein</topology>
    </subcellularLocation>
</comment>
<reference evidence="9 10" key="1">
    <citation type="submission" date="2018-05" db="EMBL/GenBank/DDBJ databases">
        <title>Draft Genome Sequences for a Diverse set of 7 Haemophilus Species.</title>
        <authorList>
            <person name="Nichols M."/>
            <person name="Topaz N."/>
            <person name="Wang X."/>
            <person name="Wang X."/>
            <person name="Boxrud D."/>
        </authorList>
    </citation>
    <scope>NUCLEOTIDE SEQUENCE [LARGE SCALE GENOMIC DNA]</scope>
    <source>
        <strain evidence="9 10">C2010039593</strain>
    </source>
</reference>
<dbReference type="PANTHER" id="PTHR30472:SF37">
    <property type="entry name" value="FE(3+) DICITRATE TRANSPORT SYSTEM PERMEASE PROTEIN FECD-RELATED"/>
    <property type="match status" value="1"/>
</dbReference>
<feature type="transmembrane region" description="Helical" evidence="8">
    <location>
        <begin position="92"/>
        <end position="110"/>
    </location>
</feature>